<dbReference type="HOGENOM" id="CLU_119773_0_0_1"/>
<dbReference type="EMBL" id="JH598211">
    <property type="status" value="NOT_ANNOTATED_CDS"/>
    <property type="molecule type" value="Genomic_DNA"/>
</dbReference>
<evidence type="ECO:0000313" key="1">
    <source>
        <dbReference type="EnsemblProtists" id="HpaP805122"/>
    </source>
</evidence>
<accession>M4BFQ2</accession>
<keyword evidence="2" id="KW-1185">Reference proteome</keyword>
<name>M4BFQ2_HYAAE</name>
<proteinExistence type="predicted"/>
<evidence type="ECO:0008006" key="3">
    <source>
        <dbReference type="Google" id="ProtNLM"/>
    </source>
</evidence>
<organism evidence="1 2">
    <name type="scientific">Hyaloperonospora arabidopsidis (strain Emoy2)</name>
    <name type="common">Downy mildew agent</name>
    <name type="synonym">Peronospora arabidopsidis</name>
    <dbReference type="NCBI Taxonomy" id="559515"/>
    <lineage>
        <taxon>Eukaryota</taxon>
        <taxon>Sar</taxon>
        <taxon>Stramenopiles</taxon>
        <taxon>Oomycota</taxon>
        <taxon>Peronosporomycetes</taxon>
        <taxon>Peronosporales</taxon>
        <taxon>Peronosporaceae</taxon>
        <taxon>Hyaloperonospora</taxon>
    </lineage>
</organism>
<reference evidence="1" key="2">
    <citation type="submission" date="2015-06" db="UniProtKB">
        <authorList>
            <consortium name="EnsemblProtists"/>
        </authorList>
    </citation>
    <scope>IDENTIFICATION</scope>
    <source>
        <strain evidence="1">Emoy2</strain>
    </source>
</reference>
<reference evidence="2" key="1">
    <citation type="journal article" date="2010" name="Science">
        <title>Signatures of adaptation to obligate biotrophy in the Hyaloperonospora arabidopsidis genome.</title>
        <authorList>
            <person name="Baxter L."/>
            <person name="Tripathy S."/>
            <person name="Ishaque N."/>
            <person name="Boot N."/>
            <person name="Cabral A."/>
            <person name="Kemen E."/>
            <person name="Thines M."/>
            <person name="Ah-Fong A."/>
            <person name="Anderson R."/>
            <person name="Badejoko W."/>
            <person name="Bittner-Eddy P."/>
            <person name="Boore J.L."/>
            <person name="Chibucos M.C."/>
            <person name="Coates M."/>
            <person name="Dehal P."/>
            <person name="Delehaunty K."/>
            <person name="Dong S."/>
            <person name="Downton P."/>
            <person name="Dumas B."/>
            <person name="Fabro G."/>
            <person name="Fronick C."/>
            <person name="Fuerstenberg S.I."/>
            <person name="Fulton L."/>
            <person name="Gaulin E."/>
            <person name="Govers F."/>
            <person name="Hughes L."/>
            <person name="Humphray S."/>
            <person name="Jiang R.H."/>
            <person name="Judelson H."/>
            <person name="Kamoun S."/>
            <person name="Kyung K."/>
            <person name="Meijer H."/>
            <person name="Minx P."/>
            <person name="Morris P."/>
            <person name="Nelson J."/>
            <person name="Phuntumart V."/>
            <person name="Qutob D."/>
            <person name="Rehmany A."/>
            <person name="Rougon-Cardoso A."/>
            <person name="Ryden P."/>
            <person name="Torto-Alalibo T."/>
            <person name="Studholme D."/>
            <person name="Wang Y."/>
            <person name="Win J."/>
            <person name="Wood J."/>
            <person name="Clifton S.W."/>
            <person name="Rogers J."/>
            <person name="Van den Ackerveken G."/>
            <person name="Jones J.D."/>
            <person name="McDowell J.M."/>
            <person name="Beynon J."/>
            <person name="Tyler B.M."/>
        </authorList>
    </citation>
    <scope>NUCLEOTIDE SEQUENCE [LARGE SCALE GENOMIC DNA]</scope>
    <source>
        <strain evidence="2">Emoy2</strain>
    </source>
</reference>
<dbReference type="Proteomes" id="UP000011713">
    <property type="component" value="Unassembled WGS sequence"/>
</dbReference>
<dbReference type="InParanoid" id="M4BFQ2"/>
<sequence>MGLLRHRMRLVVLLDKAQNINQQLRARLPTICRGWIRAHQSMDEAEEVTRSQTGLQAQSDTVSQLERVTCELRENIEHERSRCLGLVDNVTRLSSERERDRSDFAFAQLENERTQRYLRDELVQARQDISRLRGEYPNFRLGLIVSTVSTSIAWRCLSARDFFTGRSPVLVIRSKATDVERRMRAHLMWQFNRVCVA</sequence>
<dbReference type="EnsemblProtists" id="HpaT805122">
    <property type="protein sequence ID" value="HpaP805122"/>
    <property type="gene ID" value="HpaG805122"/>
</dbReference>
<dbReference type="VEuPathDB" id="FungiDB:HpaG805122"/>
<dbReference type="AlphaFoldDB" id="M4BFQ2"/>
<protein>
    <recommendedName>
        <fullName evidence="3">RxLR effector candidate protein</fullName>
    </recommendedName>
</protein>
<evidence type="ECO:0000313" key="2">
    <source>
        <dbReference type="Proteomes" id="UP000011713"/>
    </source>
</evidence>